<dbReference type="Proteomes" id="UP000309128">
    <property type="component" value="Unassembled WGS sequence"/>
</dbReference>
<dbReference type="Pfam" id="PF13564">
    <property type="entry name" value="DoxX_2"/>
    <property type="match status" value="1"/>
</dbReference>
<evidence type="ECO:0000313" key="7">
    <source>
        <dbReference type="Proteomes" id="UP000309128"/>
    </source>
</evidence>
<dbReference type="EMBL" id="VCKY01000249">
    <property type="protein sequence ID" value="TMR09147.1"/>
    <property type="molecule type" value="Genomic_DNA"/>
</dbReference>
<evidence type="ECO:0000256" key="5">
    <source>
        <dbReference type="SAM" id="Phobius"/>
    </source>
</evidence>
<dbReference type="GO" id="GO:0016020">
    <property type="term" value="C:membrane"/>
    <property type="evidence" value="ECO:0007669"/>
    <property type="project" value="UniProtKB-SubCell"/>
</dbReference>
<keyword evidence="3 5" id="KW-1133">Transmembrane helix</keyword>
<evidence type="ECO:0000256" key="1">
    <source>
        <dbReference type="ARBA" id="ARBA00004141"/>
    </source>
</evidence>
<name>A0A5S4EZL6_9ACTN</name>
<feature type="transmembrane region" description="Helical" evidence="5">
    <location>
        <begin position="78"/>
        <end position="96"/>
    </location>
</feature>
<keyword evidence="2 5" id="KW-0812">Transmembrane</keyword>
<proteinExistence type="predicted"/>
<feature type="transmembrane region" description="Helical" evidence="5">
    <location>
        <begin position="102"/>
        <end position="118"/>
    </location>
</feature>
<gene>
    <name evidence="6" type="ORF">ETD86_44835</name>
</gene>
<evidence type="ECO:0000256" key="3">
    <source>
        <dbReference type="ARBA" id="ARBA00022989"/>
    </source>
</evidence>
<comment type="subcellular location">
    <subcellularLocation>
        <location evidence="1">Membrane</location>
        <topology evidence="1">Multi-pass membrane protein</topology>
    </subcellularLocation>
</comment>
<dbReference type="OrthoDB" id="3576439at2"/>
<evidence type="ECO:0000256" key="4">
    <source>
        <dbReference type="ARBA" id="ARBA00023136"/>
    </source>
</evidence>
<comment type="caution">
    <text evidence="6">The sequence shown here is derived from an EMBL/GenBank/DDBJ whole genome shotgun (WGS) entry which is preliminary data.</text>
</comment>
<accession>A0A5S4EZL6</accession>
<keyword evidence="7" id="KW-1185">Reference proteome</keyword>
<dbReference type="RefSeq" id="WP_138672721.1">
    <property type="nucleotide sequence ID" value="NZ_VCKY01000249.1"/>
</dbReference>
<dbReference type="AlphaFoldDB" id="A0A5S4EZL6"/>
<reference evidence="6 7" key="1">
    <citation type="submission" date="2019-05" db="EMBL/GenBank/DDBJ databases">
        <title>Draft genome sequence of Nonomuraea turkmeniaca DSM 43926.</title>
        <authorList>
            <person name="Saricaoglu S."/>
            <person name="Isik K."/>
        </authorList>
    </citation>
    <scope>NUCLEOTIDE SEQUENCE [LARGE SCALE GENOMIC DNA]</scope>
    <source>
        <strain evidence="6 7">DSM 43926</strain>
    </source>
</reference>
<feature type="transmembrane region" description="Helical" evidence="5">
    <location>
        <begin position="54"/>
        <end position="71"/>
    </location>
</feature>
<evidence type="ECO:0000313" key="6">
    <source>
        <dbReference type="EMBL" id="TMR09147.1"/>
    </source>
</evidence>
<sequence>MTTAINRIRPRAKVLLWAGQVVLAVQFAMAGAVKLAGDPASVGLFEAIGAGQWFRYLVGALEIAAAIGLLVPRLCRMAALGLVGLMAGAVVTSVAILHADPWLPLALGTVAGLIAWGRR</sequence>
<keyword evidence="4 5" id="KW-0472">Membrane</keyword>
<evidence type="ECO:0000256" key="2">
    <source>
        <dbReference type="ARBA" id="ARBA00022692"/>
    </source>
</evidence>
<protein>
    <submittedName>
        <fullName evidence="6">DoxX family membrane protein</fullName>
    </submittedName>
</protein>
<dbReference type="InterPro" id="IPR032808">
    <property type="entry name" value="DoxX"/>
</dbReference>
<organism evidence="6 7">
    <name type="scientific">Nonomuraea turkmeniaca</name>
    <dbReference type="NCBI Taxonomy" id="103838"/>
    <lineage>
        <taxon>Bacteria</taxon>
        <taxon>Bacillati</taxon>
        <taxon>Actinomycetota</taxon>
        <taxon>Actinomycetes</taxon>
        <taxon>Streptosporangiales</taxon>
        <taxon>Streptosporangiaceae</taxon>
        <taxon>Nonomuraea</taxon>
    </lineage>
</organism>